<evidence type="ECO:0000256" key="2">
    <source>
        <dbReference type="ARBA" id="ARBA00002368"/>
    </source>
</evidence>
<keyword evidence="5 7" id="KW-0378">Hydrolase</keyword>
<feature type="domain" description="Amidohydrolase-related" evidence="6">
    <location>
        <begin position="52"/>
        <end position="425"/>
    </location>
</feature>
<dbReference type="Gene3D" id="2.30.40.10">
    <property type="entry name" value="Urease, subunit C, domain 1"/>
    <property type="match status" value="1"/>
</dbReference>
<protein>
    <submittedName>
        <fullName evidence="7">Dihydroorotase</fullName>
        <ecNumber evidence="7">3.5.2.3</ecNumber>
    </submittedName>
</protein>
<comment type="function">
    <text evidence="2">Catalyzes the reversible cyclization of carbamoyl aspartate to dihydroorotate.</text>
</comment>
<dbReference type="CDD" id="cd01318">
    <property type="entry name" value="DHOase_IIb"/>
    <property type="match status" value="1"/>
</dbReference>
<dbReference type="GO" id="GO:0005737">
    <property type="term" value="C:cytoplasm"/>
    <property type="evidence" value="ECO:0007669"/>
    <property type="project" value="TreeGrafter"/>
</dbReference>
<dbReference type="EMBL" id="JADKGY010000001">
    <property type="protein sequence ID" value="MBK9981345.1"/>
    <property type="molecule type" value="Genomic_DNA"/>
</dbReference>
<dbReference type="AlphaFoldDB" id="A0A9D7SQF2"/>
<evidence type="ECO:0000313" key="7">
    <source>
        <dbReference type="EMBL" id="MBK9981345.1"/>
    </source>
</evidence>
<dbReference type="GO" id="GO:0006145">
    <property type="term" value="P:purine nucleobase catabolic process"/>
    <property type="evidence" value="ECO:0007669"/>
    <property type="project" value="TreeGrafter"/>
</dbReference>
<proteinExistence type="inferred from homology"/>
<name>A0A9D7SQF2_9BACT</name>
<dbReference type="SUPFAM" id="SSF51556">
    <property type="entry name" value="Metallo-dependent hydrolases"/>
    <property type="match status" value="1"/>
</dbReference>
<dbReference type="NCBIfam" id="NF006688">
    <property type="entry name" value="PRK09236.1"/>
    <property type="match status" value="1"/>
</dbReference>
<evidence type="ECO:0000256" key="5">
    <source>
        <dbReference type="ARBA" id="ARBA00022801"/>
    </source>
</evidence>
<dbReference type="Proteomes" id="UP000808337">
    <property type="component" value="Unassembled WGS sequence"/>
</dbReference>
<evidence type="ECO:0000259" key="6">
    <source>
        <dbReference type="Pfam" id="PF01979"/>
    </source>
</evidence>
<comment type="caution">
    <text evidence="7">The sequence shown here is derived from an EMBL/GenBank/DDBJ whole genome shotgun (WGS) entry which is preliminary data.</text>
</comment>
<dbReference type="NCBIfam" id="TIGR00857">
    <property type="entry name" value="pyrC_multi"/>
    <property type="match status" value="1"/>
</dbReference>
<dbReference type="PANTHER" id="PTHR43668:SF4">
    <property type="entry name" value="ALLANTOINASE"/>
    <property type="match status" value="1"/>
</dbReference>
<evidence type="ECO:0000256" key="1">
    <source>
        <dbReference type="ARBA" id="ARBA00001947"/>
    </source>
</evidence>
<evidence type="ECO:0000256" key="3">
    <source>
        <dbReference type="ARBA" id="ARBA00010286"/>
    </source>
</evidence>
<reference evidence="7 8" key="1">
    <citation type="submission" date="2020-10" db="EMBL/GenBank/DDBJ databases">
        <title>Connecting structure to function with the recovery of over 1000 high-quality activated sludge metagenome-assembled genomes encoding full-length rRNA genes using long-read sequencing.</title>
        <authorList>
            <person name="Singleton C.M."/>
            <person name="Petriglieri F."/>
            <person name="Kristensen J.M."/>
            <person name="Kirkegaard R.H."/>
            <person name="Michaelsen T.Y."/>
            <person name="Andersen M.H."/>
            <person name="Karst S.M."/>
            <person name="Dueholm M.S."/>
            <person name="Nielsen P.H."/>
            <person name="Albertsen M."/>
        </authorList>
    </citation>
    <scope>NUCLEOTIDE SEQUENCE [LARGE SCALE GENOMIC DNA]</scope>
    <source>
        <strain evidence="7">Ribe_18-Q3-R11-54_MAXAC.273</strain>
    </source>
</reference>
<accession>A0A9D7SQF2</accession>
<dbReference type="PANTHER" id="PTHR43668">
    <property type="entry name" value="ALLANTOINASE"/>
    <property type="match status" value="1"/>
</dbReference>
<dbReference type="PROSITE" id="PS00483">
    <property type="entry name" value="DIHYDROOROTASE_2"/>
    <property type="match status" value="1"/>
</dbReference>
<evidence type="ECO:0000256" key="4">
    <source>
        <dbReference type="ARBA" id="ARBA00022723"/>
    </source>
</evidence>
<dbReference type="InterPro" id="IPR002195">
    <property type="entry name" value="Dihydroorotase_CS"/>
</dbReference>
<dbReference type="SUPFAM" id="SSF51338">
    <property type="entry name" value="Composite domain of metallo-dependent hydrolases"/>
    <property type="match status" value="1"/>
</dbReference>
<dbReference type="EC" id="3.5.2.3" evidence="7"/>
<keyword evidence="4" id="KW-0479">Metal-binding</keyword>
<sequence length="444" mass="49992">MKDIVFKEARIINRGKITEGDLWVRNDRIERIDPSIQLKGKVTEVSVNGRHLMPGVIDDQVHFREPGLEHKATIYSESRAGIAGGVTTFMEMPNTRPPALTQELLEDKYRIASTNAWGNYSFFMGTSNDNLDEILKTDPTKVCGVKVFMGSSTGNMLVDNLTVLEKLFESCPTLIATHCEDEATVQANLEEAKSRYGNQIPPSAHAWIRSREACYLSSSLAIDLAKRYNTRLHILHITTKEEIELFTKGNVQDKRITAEACVHHMYYSEQDYIELGNLIKCNPSIKTSEDRAAILKAVLDDRIDIIASDHAPHTWEEKSEPYLQAPSGLPLIQHSLLMMLSHWRDGNISLEKIVEKMCHTPALCFRVTDRGYLDEGTYADIVMLDTKKETLISKENILYKCAWSPLEGKTLPGKIEGTWVNGTLVYDNGVVVGQPSGKRLSFNY</sequence>
<organism evidence="7 8">
    <name type="scientific">Candidatus Opimibacter skivensis</name>
    <dbReference type="NCBI Taxonomy" id="2982028"/>
    <lineage>
        <taxon>Bacteria</taxon>
        <taxon>Pseudomonadati</taxon>
        <taxon>Bacteroidota</taxon>
        <taxon>Saprospiria</taxon>
        <taxon>Saprospirales</taxon>
        <taxon>Saprospiraceae</taxon>
        <taxon>Candidatus Opimibacter</taxon>
    </lineage>
</organism>
<dbReference type="InterPro" id="IPR032466">
    <property type="entry name" value="Metal_Hydrolase"/>
</dbReference>
<evidence type="ECO:0000313" key="8">
    <source>
        <dbReference type="Proteomes" id="UP000808337"/>
    </source>
</evidence>
<dbReference type="GO" id="GO:0004038">
    <property type="term" value="F:allantoinase activity"/>
    <property type="evidence" value="ECO:0007669"/>
    <property type="project" value="TreeGrafter"/>
</dbReference>
<dbReference type="InterPro" id="IPR050138">
    <property type="entry name" value="DHOase/Allantoinase_Hydrolase"/>
</dbReference>
<dbReference type="Gene3D" id="3.20.20.140">
    <property type="entry name" value="Metal-dependent hydrolases"/>
    <property type="match status" value="1"/>
</dbReference>
<dbReference type="GO" id="GO:0046872">
    <property type="term" value="F:metal ion binding"/>
    <property type="evidence" value="ECO:0007669"/>
    <property type="project" value="UniProtKB-KW"/>
</dbReference>
<dbReference type="InterPro" id="IPR011059">
    <property type="entry name" value="Metal-dep_hydrolase_composite"/>
</dbReference>
<comment type="cofactor">
    <cofactor evidence="1">
        <name>Zn(2+)</name>
        <dbReference type="ChEBI" id="CHEBI:29105"/>
    </cofactor>
</comment>
<dbReference type="Pfam" id="PF01979">
    <property type="entry name" value="Amidohydro_1"/>
    <property type="match status" value="1"/>
</dbReference>
<dbReference type="GO" id="GO:0004151">
    <property type="term" value="F:dihydroorotase activity"/>
    <property type="evidence" value="ECO:0007669"/>
    <property type="project" value="UniProtKB-EC"/>
</dbReference>
<dbReference type="InterPro" id="IPR006680">
    <property type="entry name" value="Amidohydro-rel"/>
</dbReference>
<comment type="similarity">
    <text evidence="3">Belongs to the metallo-dependent hydrolases superfamily. DHOase family. Class I DHOase subfamily.</text>
</comment>
<gene>
    <name evidence="7" type="ORF">IPP15_02785</name>
</gene>